<protein>
    <recommendedName>
        <fullName evidence="1">J domain-containing protein</fullName>
    </recommendedName>
</protein>
<proteinExistence type="predicted"/>
<evidence type="ECO:0000313" key="2">
    <source>
        <dbReference type="EMBL" id="KAL2322274.1"/>
    </source>
</evidence>
<sequence length="345" mass="39116">MTLSFTLRASTFKPRFLLPFSFTTYDAPHLFRRPLLRRGRPARPPRPRPLHRPPPPLFFRWAEAQPGFHRSELAYAVILEILAWNGLMHSAYWLMEKVVAAKMDGVADVLEVEERYKSIEQKYKTKNHKEMSNVSKNLNRILAVADVLSAPDFYSVLQLHPSDAAAIRDLARRQYVKLAVLLDPTSPDKLPFSDEALARVQKAWHVLSHPDRRALHDLHLHRTAAAAATFGRLPYLLEPLRVPQEQPRLRPSLLGLRQVLPWRVRQAAAEARRRRRGGGAVPAVLLVRDGGANVKTVAKKPARNRTRISLHSDSDLDIDLGLDDGELEFTAGDDDVFVGVRIPNH</sequence>
<dbReference type="Gene3D" id="1.10.287.110">
    <property type="entry name" value="DnaJ domain"/>
    <property type="match status" value="1"/>
</dbReference>
<accession>A0ABD1LFG8</accession>
<dbReference type="PANTHER" id="PTHR45496">
    <property type="entry name" value="CHAPERONE DNAJ-DOMAIN SUPERFAMILY PROTEIN"/>
    <property type="match status" value="1"/>
</dbReference>
<organism evidence="2 3">
    <name type="scientific">Flemingia macrophylla</name>
    <dbReference type="NCBI Taxonomy" id="520843"/>
    <lineage>
        <taxon>Eukaryota</taxon>
        <taxon>Viridiplantae</taxon>
        <taxon>Streptophyta</taxon>
        <taxon>Embryophyta</taxon>
        <taxon>Tracheophyta</taxon>
        <taxon>Spermatophyta</taxon>
        <taxon>Magnoliopsida</taxon>
        <taxon>eudicotyledons</taxon>
        <taxon>Gunneridae</taxon>
        <taxon>Pentapetalae</taxon>
        <taxon>rosids</taxon>
        <taxon>fabids</taxon>
        <taxon>Fabales</taxon>
        <taxon>Fabaceae</taxon>
        <taxon>Papilionoideae</taxon>
        <taxon>50 kb inversion clade</taxon>
        <taxon>NPAAA clade</taxon>
        <taxon>indigoferoid/millettioid clade</taxon>
        <taxon>Phaseoleae</taxon>
        <taxon>Flemingia</taxon>
    </lineage>
</organism>
<dbReference type="Proteomes" id="UP001603857">
    <property type="component" value="Unassembled WGS sequence"/>
</dbReference>
<evidence type="ECO:0000313" key="3">
    <source>
        <dbReference type="Proteomes" id="UP001603857"/>
    </source>
</evidence>
<dbReference type="AlphaFoldDB" id="A0ABD1LFG8"/>
<dbReference type="InterPro" id="IPR053052">
    <property type="entry name" value="Imprinting_Balance_Reg"/>
</dbReference>
<name>A0ABD1LFG8_9FABA</name>
<gene>
    <name evidence="2" type="ORF">Fmac_026653</name>
</gene>
<dbReference type="CDD" id="cd06257">
    <property type="entry name" value="DnaJ"/>
    <property type="match status" value="1"/>
</dbReference>
<reference evidence="2 3" key="1">
    <citation type="submission" date="2024-08" db="EMBL/GenBank/DDBJ databases">
        <title>Insights into the chromosomal genome structure of Flemingia macrophylla.</title>
        <authorList>
            <person name="Ding Y."/>
            <person name="Zhao Y."/>
            <person name="Bi W."/>
            <person name="Wu M."/>
            <person name="Zhao G."/>
            <person name="Gong Y."/>
            <person name="Li W."/>
            <person name="Zhang P."/>
        </authorList>
    </citation>
    <scope>NUCLEOTIDE SEQUENCE [LARGE SCALE GENOMIC DNA]</scope>
    <source>
        <strain evidence="2">DYQJB</strain>
        <tissue evidence="2">Leaf</tissue>
    </source>
</reference>
<dbReference type="InterPro" id="IPR001623">
    <property type="entry name" value="DnaJ_domain"/>
</dbReference>
<dbReference type="PROSITE" id="PS50076">
    <property type="entry name" value="DNAJ_2"/>
    <property type="match status" value="1"/>
</dbReference>
<comment type="caution">
    <text evidence="2">The sequence shown here is derived from an EMBL/GenBank/DDBJ whole genome shotgun (WGS) entry which is preliminary data.</text>
</comment>
<dbReference type="PANTHER" id="PTHR45496:SF15">
    <property type="entry name" value="CHAPERONE DNAJ-DOMAIN PROTEIN"/>
    <property type="match status" value="1"/>
</dbReference>
<feature type="domain" description="J" evidence="1">
    <location>
        <begin position="152"/>
        <end position="220"/>
    </location>
</feature>
<evidence type="ECO:0000259" key="1">
    <source>
        <dbReference type="PROSITE" id="PS50076"/>
    </source>
</evidence>
<dbReference type="EMBL" id="JBGMDY010000009">
    <property type="protein sequence ID" value="KAL2322274.1"/>
    <property type="molecule type" value="Genomic_DNA"/>
</dbReference>
<keyword evidence="3" id="KW-1185">Reference proteome</keyword>
<dbReference type="InterPro" id="IPR036869">
    <property type="entry name" value="J_dom_sf"/>
</dbReference>
<dbReference type="SUPFAM" id="SSF46565">
    <property type="entry name" value="Chaperone J-domain"/>
    <property type="match status" value="1"/>
</dbReference>